<dbReference type="EMBL" id="JAPKFM010000018">
    <property type="protein sequence ID" value="MCX2965667.1"/>
    <property type="molecule type" value="Genomic_DNA"/>
</dbReference>
<dbReference type="GO" id="GO:0070967">
    <property type="term" value="F:coenzyme F420 binding"/>
    <property type="evidence" value="ECO:0007669"/>
    <property type="project" value="TreeGrafter"/>
</dbReference>
<dbReference type="InterPro" id="IPR011576">
    <property type="entry name" value="Pyridox_Oxase_N"/>
</dbReference>
<dbReference type="PANTHER" id="PTHR35176:SF2">
    <property type="entry name" value="F420H(2)-DEPENDENT REDUCTASE RV1155"/>
    <property type="match status" value="1"/>
</dbReference>
<dbReference type="Gene3D" id="2.30.110.10">
    <property type="entry name" value="Electron Transport, Fmn-binding Protein, Chain A"/>
    <property type="match status" value="1"/>
</dbReference>
<organism evidence="3 4">
    <name type="scientific">Gordonia aquimaris</name>
    <dbReference type="NCBI Taxonomy" id="2984863"/>
    <lineage>
        <taxon>Bacteria</taxon>
        <taxon>Bacillati</taxon>
        <taxon>Actinomycetota</taxon>
        <taxon>Actinomycetes</taxon>
        <taxon>Mycobacteriales</taxon>
        <taxon>Gordoniaceae</taxon>
        <taxon>Gordonia</taxon>
    </lineage>
</organism>
<gene>
    <name evidence="3" type="ORF">OSB52_16390</name>
</gene>
<evidence type="ECO:0000256" key="1">
    <source>
        <dbReference type="ARBA" id="ARBA00023002"/>
    </source>
</evidence>
<dbReference type="RefSeq" id="WP_266062738.1">
    <property type="nucleotide sequence ID" value="NZ_JAPKFM010000018.1"/>
</dbReference>
<dbReference type="Proteomes" id="UP001143347">
    <property type="component" value="Unassembled WGS sequence"/>
</dbReference>
<feature type="domain" description="Pyridoxamine 5'-phosphate oxidase N-terminal" evidence="2">
    <location>
        <begin position="4"/>
        <end position="121"/>
    </location>
</feature>
<name>A0A9X3I5E2_9ACTN</name>
<keyword evidence="4" id="KW-1185">Reference proteome</keyword>
<evidence type="ECO:0000313" key="4">
    <source>
        <dbReference type="Proteomes" id="UP001143347"/>
    </source>
</evidence>
<dbReference type="Pfam" id="PF01243">
    <property type="entry name" value="PNPOx_N"/>
    <property type="match status" value="1"/>
</dbReference>
<reference evidence="3" key="1">
    <citation type="submission" date="2022-10" db="EMBL/GenBank/DDBJ databases">
        <title>WGS of marine actinomycetes from Thailand.</title>
        <authorList>
            <person name="Thawai C."/>
        </authorList>
    </citation>
    <scope>NUCLEOTIDE SEQUENCE</scope>
    <source>
        <strain evidence="3">SW21</strain>
    </source>
</reference>
<sequence>MSARDRFASARVARLATVGADARPHLVPVVFALVDDIVVSCVDHKPKRTQRLRRLANIAANPAVSLLVDHYTEEWAALWWVRVDGRADVVDAESELGARAIDRLAAKYSHYRADRPDGPVIVVRDLAFHSWAATPEQ</sequence>
<proteinExistence type="predicted"/>
<accession>A0A9X3I5E2</accession>
<dbReference type="PANTHER" id="PTHR35176">
    <property type="entry name" value="HEME OXYGENASE HI_0854-RELATED"/>
    <property type="match status" value="1"/>
</dbReference>
<dbReference type="AlphaFoldDB" id="A0A9X3I5E2"/>
<evidence type="ECO:0000313" key="3">
    <source>
        <dbReference type="EMBL" id="MCX2965667.1"/>
    </source>
</evidence>
<keyword evidence="1" id="KW-0560">Oxidoreductase</keyword>
<dbReference type="GO" id="GO:0016627">
    <property type="term" value="F:oxidoreductase activity, acting on the CH-CH group of donors"/>
    <property type="evidence" value="ECO:0007669"/>
    <property type="project" value="TreeGrafter"/>
</dbReference>
<protein>
    <submittedName>
        <fullName evidence="3">TIGR03668 family PPOX class F420-dependent oxidoreductase</fullName>
    </submittedName>
</protein>
<evidence type="ECO:0000259" key="2">
    <source>
        <dbReference type="Pfam" id="PF01243"/>
    </source>
</evidence>
<dbReference type="SUPFAM" id="SSF50475">
    <property type="entry name" value="FMN-binding split barrel"/>
    <property type="match status" value="1"/>
</dbReference>
<dbReference type="InterPro" id="IPR012349">
    <property type="entry name" value="Split_barrel_FMN-bd"/>
</dbReference>
<dbReference type="InterPro" id="IPR019967">
    <property type="entry name" value="F420-dep_enz_PPOX_Rv0121"/>
</dbReference>
<dbReference type="NCBIfam" id="TIGR03668">
    <property type="entry name" value="Rv0121_F420"/>
    <property type="match status" value="1"/>
</dbReference>
<dbReference type="GO" id="GO:0005829">
    <property type="term" value="C:cytosol"/>
    <property type="evidence" value="ECO:0007669"/>
    <property type="project" value="TreeGrafter"/>
</dbReference>
<dbReference type="InterPro" id="IPR052019">
    <property type="entry name" value="F420H2_bilvrd_red/Heme_oxyg"/>
</dbReference>
<comment type="caution">
    <text evidence="3">The sequence shown here is derived from an EMBL/GenBank/DDBJ whole genome shotgun (WGS) entry which is preliminary data.</text>
</comment>